<keyword evidence="4" id="KW-1185">Reference proteome</keyword>
<dbReference type="EMBL" id="LSSK01001376">
    <property type="protein sequence ID" value="OMH79890.1"/>
    <property type="molecule type" value="Genomic_DNA"/>
</dbReference>
<name>A0A1R1PFV9_ZANCU</name>
<dbReference type="EMBL" id="LSSK01001366">
    <property type="protein sequence ID" value="OMH79910.1"/>
    <property type="molecule type" value="Genomic_DNA"/>
</dbReference>
<organism evidence="2 4">
    <name type="scientific">Zancudomyces culisetae</name>
    <name type="common">Gut fungus</name>
    <name type="synonym">Smittium culisetae</name>
    <dbReference type="NCBI Taxonomy" id="1213189"/>
    <lineage>
        <taxon>Eukaryota</taxon>
        <taxon>Fungi</taxon>
        <taxon>Fungi incertae sedis</taxon>
        <taxon>Zoopagomycota</taxon>
        <taxon>Kickxellomycotina</taxon>
        <taxon>Harpellomycetes</taxon>
        <taxon>Harpellales</taxon>
        <taxon>Legeriomycetaceae</taxon>
        <taxon>Zancudomyces</taxon>
    </lineage>
</organism>
<comment type="caution">
    <text evidence="2">The sequence shown here is derived from an EMBL/GenBank/DDBJ whole genome shotgun (WGS) entry which is preliminary data.</text>
</comment>
<protein>
    <submittedName>
        <fullName evidence="2">Uncharacterized protein</fullName>
    </submittedName>
</protein>
<evidence type="ECO:0000313" key="4">
    <source>
        <dbReference type="Proteomes" id="UP000188320"/>
    </source>
</evidence>
<evidence type="ECO:0000313" key="3">
    <source>
        <dbReference type="EMBL" id="OMH79910.1"/>
    </source>
</evidence>
<gene>
    <name evidence="3" type="ORF">AX774_g6663</name>
    <name evidence="2" type="ORF">AX774_g6687</name>
</gene>
<evidence type="ECO:0000256" key="1">
    <source>
        <dbReference type="SAM" id="SignalP"/>
    </source>
</evidence>
<proteinExistence type="predicted"/>
<evidence type="ECO:0000313" key="2">
    <source>
        <dbReference type="EMBL" id="OMH79890.1"/>
    </source>
</evidence>
<sequence>MKFLKAALSIVGFANIAAAGDAGKWGGYGGGSFIRPGIPAVKPVPQIPGLDPEFLALISKIPVLAAIFGSGSVLGPNSLVGLLGILGFNPDLTASSGGAYKAGGSSSGVTVYLTPAESAFILYLLNEAQNEQAIGGSQANQIQLGSLNITDANTYPGPVDRPPLTEGTPQCYLPFSHGSQAFTMGPTPVSYNFNQPISIHCEESTNWAFRFTVSANSDTHILVYGHDNPTTDTTAQEITITNSLLGSTIANGIQANPSTTTYAQVNRNIIVRYLDGELQVLVNGQVVAKKTVEDTFYNIAVANAVGSTVINNINEICLSAAYC</sequence>
<feature type="signal peptide" evidence="1">
    <location>
        <begin position="1"/>
        <end position="22"/>
    </location>
</feature>
<reference evidence="4" key="2">
    <citation type="submission" date="2017-01" db="EMBL/GenBank/DDBJ databases">
        <authorList>
            <person name="Wang Y."/>
            <person name="White M."/>
            <person name="Kvist S."/>
            <person name="Moncalvo J.-M."/>
        </authorList>
    </citation>
    <scope>NUCLEOTIDE SEQUENCE [LARGE SCALE GENOMIC DNA]</scope>
    <source>
        <strain evidence="4">COL-18-3</strain>
    </source>
</reference>
<dbReference type="Proteomes" id="UP000188320">
    <property type="component" value="Unassembled WGS sequence"/>
</dbReference>
<dbReference type="AlphaFoldDB" id="A0A1R1PFV9"/>
<reference evidence="2" key="1">
    <citation type="submission" date="2017-01" db="EMBL/GenBank/DDBJ databases">
        <authorList>
            <person name="Mah S.A."/>
            <person name="Swanson W.J."/>
            <person name="Moy G.W."/>
            <person name="Vacquier V.D."/>
        </authorList>
    </citation>
    <scope>NUCLEOTIDE SEQUENCE [LARGE SCALE GENOMIC DNA]</scope>
    <source>
        <strain evidence="2">COL-18-3</strain>
    </source>
</reference>
<accession>A0A1R1PFV9</accession>
<keyword evidence="1" id="KW-0732">Signal</keyword>
<feature type="chain" id="PRO_5015068937" evidence="1">
    <location>
        <begin position="23"/>
        <end position="323"/>
    </location>
</feature>